<feature type="compositionally biased region" description="Low complexity" evidence="12">
    <location>
        <begin position="120"/>
        <end position="129"/>
    </location>
</feature>
<dbReference type="SMART" id="SM00382">
    <property type="entry name" value="AAA"/>
    <property type="match status" value="1"/>
</dbReference>
<organism evidence="15 16">
    <name type="scientific">Sphingomonas paucimobilis</name>
    <name type="common">Pseudomonas paucimobilis</name>
    <dbReference type="NCBI Taxonomy" id="13689"/>
    <lineage>
        <taxon>Bacteria</taxon>
        <taxon>Pseudomonadati</taxon>
        <taxon>Pseudomonadota</taxon>
        <taxon>Alphaproteobacteria</taxon>
        <taxon>Sphingomonadales</taxon>
        <taxon>Sphingomonadaceae</taxon>
        <taxon>Sphingomonas</taxon>
    </lineage>
</organism>
<protein>
    <recommendedName>
        <fullName evidence="8 9">Chromosomal replication initiator protein DnaA</fullName>
    </recommendedName>
</protein>
<feature type="binding site" evidence="8">
    <location>
        <position position="229"/>
    </location>
    <ligand>
        <name>ATP</name>
        <dbReference type="ChEBI" id="CHEBI:30616"/>
    </ligand>
</feature>
<dbReference type="CDD" id="cd00009">
    <property type="entry name" value="AAA"/>
    <property type="match status" value="1"/>
</dbReference>
<keyword evidence="5 8" id="KW-0067">ATP-binding</keyword>
<comment type="function">
    <text evidence="8 10">Plays an essential role in the initiation and regulation of chromosomal replication. ATP-DnaA binds to the origin of replication (oriC) to initiate formation of the DNA replication initiation complex once per cell cycle. Binds the DnaA box (a 9 base pair repeat at the origin) and separates the double-stranded (ds)DNA. Forms a right-handed helical filament on oriC DNA; dsDNA binds to the exterior of the filament while single-stranded (ss)DNA is stabiized in the filament's interior. The ATP-DnaA-oriC complex binds and stabilizes one strand of the AT-rich DNA unwinding element (DUE), permitting loading of DNA polymerase. After initiation quickly degrades to an ADP-DnaA complex that is not apt for DNA replication. Binds acidic phospholipids.</text>
</comment>
<dbReference type="NCBIfam" id="TIGR00362">
    <property type="entry name" value="DnaA"/>
    <property type="match status" value="1"/>
</dbReference>
<dbReference type="PRINTS" id="PR00051">
    <property type="entry name" value="DNAA"/>
</dbReference>
<dbReference type="GO" id="GO:0006270">
    <property type="term" value="P:DNA replication initiation"/>
    <property type="evidence" value="ECO:0007669"/>
    <property type="project" value="UniProtKB-UniRule"/>
</dbReference>
<feature type="binding site" evidence="8">
    <location>
        <position position="230"/>
    </location>
    <ligand>
        <name>ATP</name>
        <dbReference type="ChEBI" id="CHEBI:30616"/>
    </ligand>
</feature>
<dbReference type="InterPro" id="IPR020591">
    <property type="entry name" value="Chromosome_initiator_DnaA-like"/>
</dbReference>
<dbReference type="EMBL" id="CP065713">
    <property type="protein sequence ID" value="QPT07217.1"/>
    <property type="molecule type" value="Genomic_DNA"/>
</dbReference>
<feature type="domain" description="Chromosomal replication initiator DnaA C-terminal" evidence="14">
    <location>
        <begin position="427"/>
        <end position="496"/>
    </location>
</feature>
<keyword evidence="7 8" id="KW-0238">DNA-binding</keyword>
<dbReference type="PROSITE" id="PS01008">
    <property type="entry name" value="DNAA"/>
    <property type="match status" value="1"/>
</dbReference>
<evidence type="ECO:0000256" key="5">
    <source>
        <dbReference type="ARBA" id="ARBA00022840"/>
    </source>
</evidence>
<dbReference type="PANTHER" id="PTHR30050">
    <property type="entry name" value="CHROMOSOMAL REPLICATION INITIATOR PROTEIN DNAA"/>
    <property type="match status" value="1"/>
</dbReference>
<dbReference type="InterPro" id="IPR018312">
    <property type="entry name" value="Chromosome_initiator_DnaA_CS"/>
</dbReference>
<evidence type="ECO:0000256" key="9">
    <source>
        <dbReference type="NCBIfam" id="TIGR00362"/>
    </source>
</evidence>
<dbReference type="Proteomes" id="UP000594836">
    <property type="component" value="Chromosome"/>
</dbReference>
<evidence type="ECO:0000256" key="2">
    <source>
        <dbReference type="ARBA" id="ARBA00022490"/>
    </source>
</evidence>
<comment type="similarity">
    <text evidence="1 8 11">Belongs to the DnaA family.</text>
</comment>
<dbReference type="SUPFAM" id="SSF52540">
    <property type="entry name" value="P-loop containing nucleoside triphosphate hydrolases"/>
    <property type="match status" value="1"/>
</dbReference>
<dbReference type="GO" id="GO:0003688">
    <property type="term" value="F:DNA replication origin binding"/>
    <property type="evidence" value="ECO:0007669"/>
    <property type="project" value="UniProtKB-UniRule"/>
</dbReference>
<dbReference type="InterPro" id="IPR003593">
    <property type="entry name" value="AAA+_ATPase"/>
</dbReference>
<dbReference type="InterPro" id="IPR027417">
    <property type="entry name" value="P-loop_NTPase"/>
</dbReference>
<comment type="domain">
    <text evidence="8">Domain I is involved in oligomerization and binding regulators, domain II is flexibile and of varying length in different bacteria, domain III forms the AAA+ region, while domain IV binds dsDNA.</text>
</comment>
<comment type="subcellular location">
    <subcellularLocation>
        <location evidence="8">Cytoplasm</location>
    </subcellularLocation>
</comment>
<comment type="subunit">
    <text evidence="8">Oligomerizes as a right-handed, spiral filament on DNA at oriC.</text>
</comment>
<evidence type="ECO:0000256" key="11">
    <source>
        <dbReference type="RuleBase" id="RU004227"/>
    </source>
</evidence>
<dbReference type="Gene3D" id="3.40.50.300">
    <property type="entry name" value="P-loop containing nucleotide triphosphate hydrolases"/>
    <property type="match status" value="1"/>
</dbReference>
<comment type="caution">
    <text evidence="8">Lacks conserved residue(s) required for the propagation of feature annotation.</text>
</comment>
<keyword evidence="4 8" id="KW-0547">Nucleotide-binding</keyword>
<dbReference type="SUPFAM" id="SSF48295">
    <property type="entry name" value="TrpR-like"/>
    <property type="match status" value="1"/>
</dbReference>
<keyword evidence="3 8" id="KW-0235">DNA replication</keyword>
<evidence type="ECO:0000259" key="14">
    <source>
        <dbReference type="SMART" id="SM00760"/>
    </source>
</evidence>
<dbReference type="Pfam" id="PF08299">
    <property type="entry name" value="Bac_DnaA_C"/>
    <property type="match status" value="1"/>
</dbReference>
<reference evidence="15 16" key="1">
    <citation type="submission" date="2020-12" db="EMBL/GenBank/DDBJ databases">
        <title>FDA dAtabase for Regulatory Grade micrObial Sequences (FDA-ARGOS): Supporting development and validation of Infectious Disease Dx tests.</title>
        <authorList>
            <person name="Sproer C."/>
            <person name="Gronow S."/>
            <person name="Severitt S."/>
            <person name="Schroder I."/>
            <person name="Tallon L."/>
            <person name="Sadzewicz L."/>
            <person name="Zhao X."/>
            <person name="Boylan J."/>
            <person name="Ott S."/>
            <person name="Bowen H."/>
            <person name="Vavikolanu K."/>
            <person name="Mehta A."/>
            <person name="Aluvathingal J."/>
            <person name="Nadendla S."/>
            <person name="Lowell S."/>
            <person name="Myers T."/>
            <person name="Yan Y."/>
            <person name="Sichtig H."/>
        </authorList>
    </citation>
    <scope>NUCLEOTIDE SEQUENCE [LARGE SCALE GENOMIC DNA]</scope>
    <source>
        <strain evidence="15 16">FDAARGOS_881</strain>
    </source>
</reference>
<dbReference type="PANTHER" id="PTHR30050:SF2">
    <property type="entry name" value="CHROMOSOMAL REPLICATION INITIATOR PROTEIN DNAA"/>
    <property type="match status" value="1"/>
</dbReference>
<evidence type="ECO:0000313" key="16">
    <source>
        <dbReference type="Proteomes" id="UP000594836"/>
    </source>
</evidence>
<keyword evidence="2 8" id="KW-0963">Cytoplasm</keyword>
<evidence type="ECO:0000256" key="4">
    <source>
        <dbReference type="ARBA" id="ARBA00022741"/>
    </source>
</evidence>
<evidence type="ECO:0000256" key="8">
    <source>
        <dbReference type="HAMAP-Rule" id="MF_00377"/>
    </source>
</evidence>
<name>A0A7T3A768_SPHPI</name>
<sequence length="519" mass="57391">MWSARVTNWQATRPTSDQARAWARVRANLRESAGARLFDQWLKPMELIEGDEPDTVRLALPSAFATNWVRSHYADRLHLEFKAVLPEVRAVMIETRAPSRAAKLTSVETLDATPAPRAAVSRVEVSPEPVESDDQPSLFAVPTPAKPARPAPAPAPATRAAKVASVAPVPAVPLRSASDRPPLDPRLTFDRFVVDSSNRVAFNAALSLAEPGLPRFSPLFLHGGTGQGKTHLMHAIAHAFLESHPEAVVLCMSAERFMFDFVAAMRARDTHSFKTRLRSADLLLIDDLQFIAGKDSTQEEFFHTVNELVSAGKRLVISADRSPQSLDGVEPRIIGRLGAGLVADIKAPDLTLRRTILNRKVSDLPDIVVPNDVLDLLASRIRGNIRELEGALNRVVAYAQLTGEKIDLEFAVATLGEVLRGAQRRITIDEIQKLVSRHFELKPLDLVSARRARAIARPRQIAMYLAKRLTTRSLPEIGRKFGGRDHSTVIYAVRKIEELRDTDRDIDNAVRVLMKELEG</sequence>
<feature type="binding site" evidence="8">
    <location>
        <position position="228"/>
    </location>
    <ligand>
        <name>ATP</name>
        <dbReference type="ChEBI" id="CHEBI:30616"/>
    </ligand>
</feature>
<dbReference type="Gene3D" id="3.30.300.180">
    <property type="match status" value="1"/>
</dbReference>
<dbReference type="InterPro" id="IPR024633">
    <property type="entry name" value="DnaA_N_dom"/>
</dbReference>
<evidence type="ECO:0000313" key="15">
    <source>
        <dbReference type="EMBL" id="QPT07217.1"/>
    </source>
</evidence>
<dbReference type="Gene3D" id="1.10.8.60">
    <property type="match status" value="1"/>
</dbReference>
<dbReference type="GO" id="GO:0006275">
    <property type="term" value="P:regulation of DNA replication"/>
    <property type="evidence" value="ECO:0007669"/>
    <property type="project" value="UniProtKB-UniRule"/>
</dbReference>
<feature type="region of interest" description="Disordered" evidence="12">
    <location>
        <begin position="118"/>
        <end position="138"/>
    </location>
</feature>
<evidence type="ECO:0000256" key="7">
    <source>
        <dbReference type="ARBA" id="ARBA00023125"/>
    </source>
</evidence>
<evidence type="ECO:0000259" key="13">
    <source>
        <dbReference type="SMART" id="SM00382"/>
    </source>
</evidence>
<dbReference type="Gene3D" id="1.10.1750.10">
    <property type="match status" value="1"/>
</dbReference>
<feature type="region of interest" description="Domain IV, binds dsDNA" evidence="8">
    <location>
        <begin position="400"/>
        <end position="519"/>
    </location>
</feature>
<accession>A0A7T3A768</accession>
<dbReference type="GO" id="GO:0005524">
    <property type="term" value="F:ATP binding"/>
    <property type="evidence" value="ECO:0007669"/>
    <property type="project" value="UniProtKB-UniRule"/>
</dbReference>
<gene>
    <name evidence="8 15" type="primary">dnaA</name>
    <name evidence="15" type="ORF">I6G38_10005</name>
</gene>
<dbReference type="CDD" id="cd06571">
    <property type="entry name" value="Bac_DnaA_C"/>
    <property type="match status" value="1"/>
</dbReference>
<keyword evidence="6 8" id="KW-0446">Lipid-binding</keyword>
<evidence type="ECO:0000256" key="1">
    <source>
        <dbReference type="ARBA" id="ARBA00006583"/>
    </source>
</evidence>
<dbReference type="InterPro" id="IPR010921">
    <property type="entry name" value="Trp_repressor/repl_initiator"/>
</dbReference>
<dbReference type="InterPro" id="IPR013317">
    <property type="entry name" value="DnaA_dom"/>
</dbReference>
<dbReference type="SMART" id="SM00760">
    <property type="entry name" value="Bac_DnaA_C"/>
    <property type="match status" value="1"/>
</dbReference>
<evidence type="ECO:0000256" key="6">
    <source>
        <dbReference type="ARBA" id="ARBA00023121"/>
    </source>
</evidence>
<dbReference type="GO" id="GO:0005886">
    <property type="term" value="C:plasma membrane"/>
    <property type="evidence" value="ECO:0007669"/>
    <property type="project" value="TreeGrafter"/>
</dbReference>
<dbReference type="InterPro" id="IPR038454">
    <property type="entry name" value="DnaA_N_sf"/>
</dbReference>
<feature type="domain" description="AAA+ ATPase" evidence="13">
    <location>
        <begin position="215"/>
        <end position="349"/>
    </location>
</feature>
<feature type="binding site" evidence="8">
    <location>
        <position position="226"/>
    </location>
    <ligand>
        <name>ATP</name>
        <dbReference type="ChEBI" id="CHEBI:30616"/>
    </ligand>
</feature>
<dbReference type="InterPro" id="IPR013159">
    <property type="entry name" value="DnaA_C"/>
</dbReference>
<dbReference type="HAMAP" id="MF_00377">
    <property type="entry name" value="DnaA_bact"/>
    <property type="match status" value="1"/>
</dbReference>
<evidence type="ECO:0000256" key="3">
    <source>
        <dbReference type="ARBA" id="ARBA00022705"/>
    </source>
</evidence>
<feature type="region of interest" description="Domain I, interacts with DnaA modulators" evidence="8">
    <location>
        <begin position="1"/>
        <end position="129"/>
    </location>
</feature>
<evidence type="ECO:0000256" key="12">
    <source>
        <dbReference type="SAM" id="MobiDB-lite"/>
    </source>
</evidence>
<evidence type="ECO:0000256" key="10">
    <source>
        <dbReference type="RuleBase" id="RU000577"/>
    </source>
</evidence>
<dbReference type="Pfam" id="PF00308">
    <property type="entry name" value="Bac_DnaA"/>
    <property type="match status" value="1"/>
</dbReference>
<dbReference type="InterPro" id="IPR001957">
    <property type="entry name" value="Chromosome_initiator_DnaA"/>
</dbReference>
<dbReference type="GO" id="GO:0005737">
    <property type="term" value="C:cytoplasm"/>
    <property type="evidence" value="ECO:0007669"/>
    <property type="project" value="UniProtKB-SubCell"/>
</dbReference>
<proteinExistence type="inferred from homology"/>
<dbReference type="GO" id="GO:0008289">
    <property type="term" value="F:lipid binding"/>
    <property type="evidence" value="ECO:0007669"/>
    <property type="project" value="UniProtKB-KW"/>
</dbReference>
<dbReference type="AlphaFoldDB" id="A0A7T3A768"/>
<dbReference type="Pfam" id="PF11638">
    <property type="entry name" value="DnaA_N"/>
    <property type="match status" value="1"/>
</dbReference>